<organism evidence="10">
    <name type="scientific">Chrysotila carterae</name>
    <name type="common">Marine alga</name>
    <name type="synonym">Syracosphaera carterae</name>
    <dbReference type="NCBI Taxonomy" id="13221"/>
    <lineage>
        <taxon>Eukaryota</taxon>
        <taxon>Haptista</taxon>
        <taxon>Haptophyta</taxon>
        <taxon>Prymnesiophyceae</taxon>
        <taxon>Isochrysidales</taxon>
        <taxon>Isochrysidaceae</taxon>
        <taxon>Chrysotila</taxon>
    </lineage>
</organism>
<keyword evidence="6" id="KW-0408">Iron</keyword>
<name>A0A7S4BK02_CHRCT</name>
<evidence type="ECO:0000256" key="3">
    <source>
        <dbReference type="ARBA" id="ARBA00022824"/>
    </source>
</evidence>
<dbReference type="SMART" id="SM00702">
    <property type="entry name" value="P4Hc"/>
    <property type="match status" value="1"/>
</dbReference>
<accession>A0A7S4BK02</accession>
<sequence>MRRYTLFLVLCASWNRQHSLRTIVAVRAADEADTVAALIAQARILARESRVDEAETALTAAQRAAESDRTSSPSKVAEQVAEVVLLQGNLAMYLRSDAVRAERLYRESLRQHARWDGYWFLGKALRQQGQPTAAAAAFEAAAALNTANTASRLEAAGSWVEAGSFGDAKRVLRAAAKAEPHGSEAPLALARTATQLGAPAHELLQIWRDAVELRPWQASVLIEGAASGVFGADEAHEHATSPQSSPLLRRCDLVAAARVLAPGTPLPPQLEQACAAALGSAGQQTADRAPLASAVEALRGGACALLVGAPELAPYAAVSEADQSECVVSLAPSARVRLGSAAHGLIIHRGEKLTIMTNYAGSDSKAGNGSDDSEAAVLDAGGTSRHFLVAGGDLTLENVSLRGGRSLLSGGGAVMIVAGALRVRGGSFESNRAVLGSGGAVAARCAIGCELSFESVTFRANSATWRGGAISTFGGVLEETRKERATMGHPTTVEFSKVEFVDNSAARGAPEIHACGVDVSGVSEDLVARLCKDEGVSSGGGDGGGADDDGDRFSPLMLEALEAQADALELLEVEGLGRHALAAMQRASVADGTSPTAFATHFTFLYTRAMDSHAAARLAAYQLARPADPSLSAYHATLQNKSAPALLQRGRTLNAEVEMMRTSSNGVGATSLLFTSRDEAQDAATSAFVKSLVLDPTNGDAWHDLGTSLFFAGEMAEAELVYARGLQHAPSHEGLLAEAKKARAYPPAPDESDATVAQFTDADFRSIAIPPGCFGDRPNARDIQSGAEVFGASPTVYVTRDPMLTADEAQTAIKLANQWADRHGGWTTSRHYSVATTDVPLTSLPEALPWFNAALAKKLLPALASRYPAAAPKPSKLRVLDCFLVRYRAGEQPSLPTHSDQSLLSFTIALNDPREYEGGGTSFPTLGLALDAPNAGHAVLFPGKLLHGGAEITRGTRYVIVLFMGYFANRSGRKPGYVLREMQNLRDLPGDDGRPTAGGAGKDEL</sequence>
<dbReference type="InterPro" id="IPR005123">
    <property type="entry name" value="Oxoglu/Fe-dep_dioxygenase_dom"/>
</dbReference>
<evidence type="ECO:0000256" key="4">
    <source>
        <dbReference type="ARBA" id="ARBA00022964"/>
    </source>
</evidence>
<dbReference type="PROSITE" id="PS51471">
    <property type="entry name" value="FE2OG_OXY"/>
    <property type="match status" value="1"/>
</dbReference>
<evidence type="ECO:0000256" key="1">
    <source>
        <dbReference type="ARBA" id="ARBA00001961"/>
    </source>
</evidence>
<dbReference type="SUPFAM" id="SSF48452">
    <property type="entry name" value="TPR-like"/>
    <property type="match status" value="2"/>
</dbReference>
<proteinExistence type="predicted"/>
<reference evidence="10" key="1">
    <citation type="submission" date="2021-01" db="EMBL/GenBank/DDBJ databases">
        <authorList>
            <person name="Corre E."/>
            <person name="Pelletier E."/>
            <person name="Niang G."/>
            <person name="Scheremetjew M."/>
            <person name="Finn R."/>
            <person name="Kale V."/>
            <person name="Holt S."/>
            <person name="Cochrane G."/>
            <person name="Meng A."/>
            <person name="Brown T."/>
            <person name="Cohen L."/>
        </authorList>
    </citation>
    <scope>NUCLEOTIDE SEQUENCE</scope>
    <source>
        <strain evidence="10">CCMP645</strain>
    </source>
</reference>
<dbReference type="InterPro" id="IPR019734">
    <property type="entry name" value="TPR_rpt"/>
</dbReference>
<keyword evidence="5" id="KW-0560">Oxidoreductase</keyword>
<dbReference type="InterPro" id="IPR011050">
    <property type="entry name" value="Pectin_lyase_fold/virulence"/>
</dbReference>
<evidence type="ECO:0000256" key="8">
    <source>
        <dbReference type="SAM" id="MobiDB-lite"/>
    </source>
</evidence>
<dbReference type="Gene3D" id="2.60.120.620">
    <property type="entry name" value="q2cbj1_9rhob like domain"/>
    <property type="match status" value="1"/>
</dbReference>
<protein>
    <recommendedName>
        <fullName evidence="9">Fe2OG dioxygenase domain-containing protein</fullName>
    </recommendedName>
</protein>
<keyword evidence="2" id="KW-0479">Metal-binding</keyword>
<feature type="compositionally biased region" description="Gly residues" evidence="8">
    <location>
        <begin position="996"/>
        <end position="1005"/>
    </location>
</feature>
<evidence type="ECO:0000256" key="6">
    <source>
        <dbReference type="ARBA" id="ARBA00023004"/>
    </source>
</evidence>
<keyword evidence="4" id="KW-0223">Dioxygenase</keyword>
<evidence type="ECO:0000256" key="2">
    <source>
        <dbReference type="ARBA" id="ARBA00022723"/>
    </source>
</evidence>
<comment type="cofactor">
    <cofactor evidence="1">
        <name>L-ascorbate</name>
        <dbReference type="ChEBI" id="CHEBI:38290"/>
    </cofactor>
</comment>
<dbReference type="InterPro" id="IPR006620">
    <property type="entry name" value="Pro_4_hyd_alph"/>
</dbReference>
<dbReference type="GO" id="GO:0005506">
    <property type="term" value="F:iron ion binding"/>
    <property type="evidence" value="ECO:0007669"/>
    <property type="project" value="InterPro"/>
</dbReference>
<dbReference type="SUPFAM" id="SSF51126">
    <property type="entry name" value="Pectin lyase-like"/>
    <property type="match status" value="1"/>
</dbReference>
<evidence type="ECO:0000256" key="7">
    <source>
        <dbReference type="ARBA" id="ARBA00023180"/>
    </source>
</evidence>
<dbReference type="SMART" id="SM00028">
    <property type="entry name" value="TPR"/>
    <property type="match status" value="3"/>
</dbReference>
<dbReference type="InterPro" id="IPR011990">
    <property type="entry name" value="TPR-like_helical_dom_sf"/>
</dbReference>
<keyword evidence="7" id="KW-0325">Glycoprotein</keyword>
<dbReference type="GO" id="GO:0031418">
    <property type="term" value="F:L-ascorbic acid binding"/>
    <property type="evidence" value="ECO:0007669"/>
    <property type="project" value="InterPro"/>
</dbReference>
<dbReference type="AlphaFoldDB" id="A0A7S4BK02"/>
<dbReference type="GO" id="GO:0051213">
    <property type="term" value="F:dioxygenase activity"/>
    <property type="evidence" value="ECO:0007669"/>
    <property type="project" value="UniProtKB-KW"/>
</dbReference>
<dbReference type="GO" id="GO:0016705">
    <property type="term" value="F:oxidoreductase activity, acting on paired donors, with incorporation or reduction of molecular oxygen"/>
    <property type="evidence" value="ECO:0007669"/>
    <property type="project" value="InterPro"/>
</dbReference>
<dbReference type="Gene3D" id="1.25.40.10">
    <property type="entry name" value="Tetratricopeptide repeat domain"/>
    <property type="match status" value="2"/>
</dbReference>
<feature type="domain" description="Fe2OG dioxygenase" evidence="9">
    <location>
        <begin position="878"/>
        <end position="966"/>
    </location>
</feature>
<evidence type="ECO:0000259" key="9">
    <source>
        <dbReference type="PROSITE" id="PS51471"/>
    </source>
</evidence>
<keyword evidence="3" id="KW-0256">Endoplasmic reticulum</keyword>
<evidence type="ECO:0000313" key="10">
    <source>
        <dbReference type="EMBL" id="CAE0768431.1"/>
    </source>
</evidence>
<dbReference type="EMBL" id="HBIZ01033032">
    <property type="protein sequence ID" value="CAE0768431.1"/>
    <property type="molecule type" value="Transcribed_RNA"/>
</dbReference>
<evidence type="ECO:0000256" key="5">
    <source>
        <dbReference type="ARBA" id="ARBA00023002"/>
    </source>
</evidence>
<gene>
    <name evidence="10" type="ORF">PCAR00345_LOCUS21043</name>
</gene>
<feature type="region of interest" description="Disordered" evidence="8">
    <location>
        <begin position="986"/>
        <end position="1005"/>
    </location>
</feature>